<keyword evidence="1" id="KW-0472">Membrane</keyword>
<evidence type="ECO:0000256" key="1">
    <source>
        <dbReference type="SAM" id="Phobius"/>
    </source>
</evidence>
<keyword evidence="3" id="KW-1185">Reference proteome</keyword>
<organism evidence="2 3">
    <name type="scientific">Diplocloster agilis</name>
    <dbReference type="NCBI Taxonomy" id="2850323"/>
    <lineage>
        <taxon>Bacteria</taxon>
        <taxon>Bacillati</taxon>
        <taxon>Bacillota</taxon>
        <taxon>Clostridia</taxon>
        <taxon>Lachnospirales</taxon>
        <taxon>Lachnospiraceae</taxon>
        <taxon>Diplocloster</taxon>
    </lineage>
</organism>
<feature type="transmembrane region" description="Helical" evidence="1">
    <location>
        <begin position="7"/>
        <end position="25"/>
    </location>
</feature>
<comment type="caution">
    <text evidence="2">The sequence shown here is derived from an EMBL/GenBank/DDBJ whole genome shotgun (WGS) entry which is preliminary data.</text>
</comment>
<dbReference type="EMBL" id="JAHQCW010000001">
    <property type="protein sequence ID" value="MBU9735172.1"/>
    <property type="molecule type" value="Genomic_DNA"/>
</dbReference>
<accession>A0A949K5P6</accession>
<reference evidence="2" key="1">
    <citation type="submission" date="2021-06" db="EMBL/GenBank/DDBJ databases">
        <title>Description of novel taxa of the family Lachnospiraceae.</title>
        <authorList>
            <person name="Chaplin A.V."/>
            <person name="Sokolova S.R."/>
            <person name="Pikina A.P."/>
            <person name="Korzhanova M."/>
            <person name="Belova V."/>
            <person name="Korostin D."/>
            <person name="Efimov B.A."/>
        </authorList>
    </citation>
    <scope>NUCLEOTIDE SEQUENCE</scope>
    <source>
        <strain evidence="2">ASD5720</strain>
    </source>
</reference>
<keyword evidence="1" id="KW-1133">Transmembrane helix</keyword>
<protein>
    <submittedName>
        <fullName evidence="2">Uncharacterized protein</fullName>
    </submittedName>
</protein>
<dbReference type="AlphaFoldDB" id="A0A949K5P6"/>
<name>A0A949K5P6_9FIRM</name>
<dbReference type="RefSeq" id="WP_238720337.1">
    <property type="nucleotide sequence ID" value="NZ_JAHQCW010000001.1"/>
</dbReference>
<evidence type="ECO:0000313" key="2">
    <source>
        <dbReference type="EMBL" id="MBU9735172.1"/>
    </source>
</evidence>
<gene>
    <name evidence="2" type="ORF">KTH89_01405</name>
</gene>
<keyword evidence="1" id="KW-0812">Transmembrane</keyword>
<sequence length="244" mass="28385">MSQKQIIKLVFLNLGIVLFNIVVFSEGMLNLWESESLIVRALCITIVVVSLLVFCYGNYRIIFKGNKTQIYRKEEFAKPEDYLDVLKDSEKRTFEDETDHMEKCIEKMMKKTEVLNVILLQYFTEGEMAYQQFQNAIRGASEIFYDNVKKMINRMNLFDEEDYRSALRGTSGKASESAARILEICKEHIDYVHSTIDMNEDILLKLDGLILEISKLDDIDSGTLEELPAIQEINSLIEHTKYYK</sequence>
<dbReference type="Proteomes" id="UP000712157">
    <property type="component" value="Unassembled WGS sequence"/>
</dbReference>
<proteinExistence type="predicted"/>
<feature type="transmembrane region" description="Helical" evidence="1">
    <location>
        <begin position="37"/>
        <end position="59"/>
    </location>
</feature>
<evidence type="ECO:0000313" key="3">
    <source>
        <dbReference type="Proteomes" id="UP000712157"/>
    </source>
</evidence>